<keyword evidence="5" id="KW-0574">Periplasm</keyword>
<proteinExistence type="predicted"/>
<sequence>MNRLFIKKFITAVLFLIFLFIFSFLNIRANYKTIKLAVEKTESSSLKEYILNIEHNVNENIYGKYKFIEAYGYVQKLMDKNEFSNFEVVKDTEGKLHFTYFANKPNPTEQLVAKLKDFQRNIKSPKTKLLYLMTPDKYIKGYTKFPKGIPYDYSNETADQFLNQLKLQGINSIDLREGILESGIKREDLFFNTDHHWKIETAFWGFKKLVKDMNKKYSLQLDKDNFYTDINNYNIIKYDNVFIGSMGRKTGKYYADADDFSLIYPKFKTNYDFNFENNFMKGTFIGRFEEALVGVNPIRKYDVYGSHGIIADKYFSYLYGNQPFAHIHNKQNSNGLKVLFIKDSLAVPLISFFSTTCSDVYLIDPRYYKKDALDFINNTQLDFVVVSYSPQDLVDEFFKF</sequence>
<feature type="domain" description="AlgX/AlgJ SGNH hydrolase-like" evidence="7">
    <location>
        <begin position="106"/>
        <end position="228"/>
    </location>
</feature>
<accession>A0ABT4D4S4</accession>
<evidence type="ECO:0000313" key="8">
    <source>
        <dbReference type="EMBL" id="MCY6957284.1"/>
    </source>
</evidence>
<gene>
    <name evidence="8" type="ORF">OW729_01550</name>
</gene>
<dbReference type="InterPro" id="IPR031811">
    <property type="entry name" value="ALGX/ALGJ_SGNH-like"/>
</dbReference>
<keyword evidence="3" id="KW-0808">Transferase</keyword>
<evidence type="ECO:0000256" key="5">
    <source>
        <dbReference type="ARBA" id="ARBA00022764"/>
    </source>
</evidence>
<dbReference type="RefSeq" id="WP_268059639.1">
    <property type="nucleotide sequence ID" value="NZ_JAPQFJ010000001.1"/>
</dbReference>
<evidence type="ECO:0000256" key="6">
    <source>
        <dbReference type="ARBA" id="ARBA00022841"/>
    </source>
</evidence>
<comment type="pathway">
    <text evidence="2">Glycan biosynthesis; alginate biosynthesis.</text>
</comment>
<keyword evidence="9" id="KW-1185">Reference proteome</keyword>
<evidence type="ECO:0000256" key="4">
    <source>
        <dbReference type="ARBA" id="ARBA00022729"/>
    </source>
</evidence>
<keyword evidence="6" id="KW-0016">Alginate biosynthesis</keyword>
<evidence type="ECO:0000256" key="3">
    <source>
        <dbReference type="ARBA" id="ARBA00022679"/>
    </source>
</evidence>
<dbReference type="Proteomes" id="UP001144612">
    <property type="component" value="Unassembled WGS sequence"/>
</dbReference>
<evidence type="ECO:0000313" key="9">
    <source>
        <dbReference type="Proteomes" id="UP001144612"/>
    </source>
</evidence>
<reference evidence="8" key="1">
    <citation type="submission" date="2022-12" db="EMBL/GenBank/DDBJ databases">
        <title>Clostridium sp. nov., isolated from industrial wastewater.</title>
        <authorList>
            <person name="Jiayan W."/>
        </authorList>
    </citation>
    <scope>NUCLEOTIDE SEQUENCE</scope>
    <source>
        <strain evidence="8">ZC22-4</strain>
    </source>
</reference>
<comment type="caution">
    <text evidence="8">The sequence shown here is derived from an EMBL/GenBank/DDBJ whole genome shotgun (WGS) entry which is preliminary data.</text>
</comment>
<comment type="subcellular location">
    <subcellularLocation>
        <location evidence="1">Periplasm</location>
    </subcellularLocation>
</comment>
<evidence type="ECO:0000256" key="1">
    <source>
        <dbReference type="ARBA" id="ARBA00004418"/>
    </source>
</evidence>
<protein>
    <submittedName>
        <fullName evidence="8">DHHW family protein</fullName>
    </submittedName>
</protein>
<evidence type="ECO:0000259" key="7">
    <source>
        <dbReference type="Pfam" id="PF16822"/>
    </source>
</evidence>
<dbReference type="Pfam" id="PF16822">
    <property type="entry name" value="ALGX"/>
    <property type="match status" value="1"/>
</dbReference>
<organism evidence="8 9">
    <name type="scientific">Clostridium brassicae</name>
    <dbReference type="NCBI Taxonomy" id="2999072"/>
    <lineage>
        <taxon>Bacteria</taxon>
        <taxon>Bacillati</taxon>
        <taxon>Bacillota</taxon>
        <taxon>Clostridia</taxon>
        <taxon>Eubacteriales</taxon>
        <taxon>Clostridiaceae</taxon>
        <taxon>Clostridium</taxon>
    </lineage>
</organism>
<evidence type="ECO:0000256" key="2">
    <source>
        <dbReference type="ARBA" id="ARBA00005182"/>
    </source>
</evidence>
<keyword evidence="4" id="KW-0732">Signal</keyword>
<dbReference type="EMBL" id="JAPQFJ010000001">
    <property type="protein sequence ID" value="MCY6957284.1"/>
    <property type="molecule type" value="Genomic_DNA"/>
</dbReference>
<name>A0ABT4D4S4_9CLOT</name>